<protein>
    <submittedName>
        <fullName evidence="1">Uncharacterized protein</fullName>
    </submittedName>
</protein>
<comment type="caution">
    <text evidence="1">The sequence shown here is derived from an EMBL/GenBank/DDBJ whole genome shotgun (WGS) entry which is preliminary data.</text>
</comment>
<evidence type="ECO:0000313" key="2">
    <source>
        <dbReference type="Proteomes" id="UP001187192"/>
    </source>
</evidence>
<gene>
    <name evidence="1" type="ORF">TIFTF001_030515</name>
</gene>
<organism evidence="1 2">
    <name type="scientific">Ficus carica</name>
    <name type="common">Common fig</name>
    <dbReference type="NCBI Taxonomy" id="3494"/>
    <lineage>
        <taxon>Eukaryota</taxon>
        <taxon>Viridiplantae</taxon>
        <taxon>Streptophyta</taxon>
        <taxon>Embryophyta</taxon>
        <taxon>Tracheophyta</taxon>
        <taxon>Spermatophyta</taxon>
        <taxon>Magnoliopsida</taxon>
        <taxon>eudicotyledons</taxon>
        <taxon>Gunneridae</taxon>
        <taxon>Pentapetalae</taxon>
        <taxon>rosids</taxon>
        <taxon>fabids</taxon>
        <taxon>Rosales</taxon>
        <taxon>Moraceae</taxon>
        <taxon>Ficeae</taxon>
        <taxon>Ficus</taxon>
    </lineage>
</organism>
<name>A0AA88DUA4_FICCA</name>
<accession>A0AA88DUA4</accession>
<dbReference type="Proteomes" id="UP001187192">
    <property type="component" value="Unassembled WGS sequence"/>
</dbReference>
<sequence>MVAKIFETSNRIQSQEKPTLSPPDARQLAIPVVQLQPRSLQIVSATDARDDASLLGERQTSALWDLVPRDPRKLTYMLVSRPVHIRHTSQLALICCFTFQCPSRVRHVSMLTDLHSRRSAPARAKEEEK</sequence>
<keyword evidence="2" id="KW-1185">Reference proteome</keyword>
<evidence type="ECO:0000313" key="1">
    <source>
        <dbReference type="EMBL" id="GMN61411.1"/>
    </source>
</evidence>
<reference evidence="1" key="1">
    <citation type="submission" date="2023-07" db="EMBL/GenBank/DDBJ databases">
        <title>draft genome sequence of fig (Ficus carica).</title>
        <authorList>
            <person name="Takahashi T."/>
            <person name="Nishimura K."/>
        </authorList>
    </citation>
    <scope>NUCLEOTIDE SEQUENCE</scope>
</reference>
<proteinExistence type="predicted"/>
<dbReference type="EMBL" id="BTGU01000111">
    <property type="protein sequence ID" value="GMN61411.1"/>
    <property type="molecule type" value="Genomic_DNA"/>
</dbReference>
<dbReference type="AlphaFoldDB" id="A0AA88DUA4"/>